<dbReference type="InterPro" id="IPR001251">
    <property type="entry name" value="CRAL-TRIO_dom"/>
</dbReference>
<dbReference type="GeneID" id="112460185"/>
<dbReference type="InterPro" id="IPR036273">
    <property type="entry name" value="CRAL/TRIO_N_dom_sf"/>
</dbReference>
<dbReference type="GO" id="GO:1902936">
    <property type="term" value="F:phosphatidylinositol bisphosphate binding"/>
    <property type="evidence" value="ECO:0007669"/>
    <property type="project" value="TreeGrafter"/>
</dbReference>
<name>A0A6J1QDZ3_9HYME</name>
<organism evidence="2 3">
    <name type="scientific">Temnothorax curvispinosus</name>
    <dbReference type="NCBI Taxonomy" id="300111"/>
    <lineage>
        <taxon>Eukaryota</taxon>
        <taxon>Metazoa</taxon>
        <taxon>Ecdysozoa</taxon>
        <taxon>Arthropoda</taxon>
        <taxon>Hexapoda</taxon>
        <taxon>Insecta</taxon>
        <taxon>Pterygota</taxon>
        <taxon>Neoptera</taxon>
        <taxon>Endopterygota</taxon>
        <taxon>Hymenoptera</taxon>
        <taxon>Apocrita</taxon>
        <taxon>Aculeata</taxon>
        <taxon>Formicoidea</taxon>
        <taxon>Formicidae</taxon>
        <taxon>Myrmicinae</taxon>
        <taxon>Temnothorax</taxon>
    </lineage>
</organism>
<dbReference type="PRINTS" id="PR00180">
    <property type="entry name" value="CRETINALDHBP"/>
</dbReference>
<evidence type="ECO:0000313" key="3">
    <source>
        <dbReference type="RefSeq" id="XP_024880547.1"/>
    </source>
</evidence>
<dbReference type="Gene3D" id="3.40.525.10">
    <property type="entry name" value="CRAL-TRIO lipid binding domain"/>
    <property type="match status" value="1"/>
</dbReference>
<dbReference type="SMART" id="SM00516">
    <property type="entry name" value="SEC14"/>
    <property type="match status" value="1"/>
</dbReference>
<dbReference type="SUPFAM" id="SSF46938">
    <property type="entry name" value="CRAL/TRIO N-terminal domain"/>
    <property type="match status" value="1"/>
</dbReference>
<dbReference type="Proteomes" id="UP000504618">
    <property type="component" value="Unplaced"/>
</dbReference>
<feature type="domain" description="CRAL-TRIO" evidence="1">
    <location>
        <begin position="114"/>
        <end position="279"/>
    </location>
</feature>
<dbReference type="SMART" id="SM01100">
    <property type="entry name" value="CRAL_TRIO_N"/>
    <property type="match status" value="1"/>
</dbReference>
<dbReference type="CDD" id="cd00170">
    <property type="entry name" value="SEC14"/>
    <property type="match status" value="1"/>
</dbReference>
<evidence type="ECO:0000313" key="2">
    <source>
        <dbReference type="Proteomes" id="UP000504618"/>
    </source>
</evidence>
<feature type="non-terminal residue" evidence="3">
    <location>
        <position position="1"/>
    </location>
</feature>
<dbReference type="RefSeq" id="XP_024880547.1">
    <property type="nucleotide sequence ID" value="XM_025024779.1"/>
</dbReference>
<protein>
    <submittedName>
        <fullName evidence="3">Retinol-binding protein pinta-like</fullName>
    </submittedName>
</protein>
<keyword evidence="2" id="KW-1185">Reference proteome</keyword>
<proteinExistence type="predicted"/>
<reference evidence="3" key="1">
    <citation type="submission" date="2025-08" db="UniProtKB">
        <authorList>
            <consortium name="RefSeq"/>
        </authorList>
    </citation>
    <scope>IDENTIFICATION</scope>
    <source>
        <tissue evidence="3">Whole body</tissue>
    </source>
</reference>
<dbReference type="PROSITE" id="PS50191">
    <property type="entry name" value="CRAL_TRIO"/>
    <property type="match status" value="1"/>
</dbReference>
<dbReference type="GO" id="GO:0016020">
    <property type="term" value="C:membrane"/>
    <property type="evidence" value="ECO:0007669"/>
    <property type="project" value="TreeGrafter"/>
</dbReference>
<dbReference type="PANTHER" id="PTHR10174:SF224">
    <property type="entry name" value="RETINOL-BINDING PROTEIN PINTA"/>
    <property type="match status" value="1"/>
</dbReference>
<dbReference type="Gene3D" id="1.10.8.20">
    <property type="entry name" value="N-terminal domain of phosphatidylinositol transfer protein sec14p"/>
    <property type="match status" value="1"/>
</dbReference>
<gene>
    <name evidence="3" type="primary">LOC112460185</name>
</gene>
<sequence>TGLSSVDEASCSSTCTNIASNNDAVPHVPQELSEEDERYAAANLNETDETKENAVAEIKRWIEDELRIRIDDFFILRFLRVCKFNLEKTKMRIQNYYKLQSTLPEWFKNRDPFRPELQELLDLGICLPLRKPDSQGRLVVIIRSNLHDPRRYQISDIFKMSLIAMEVAIKYYPAASVYGCVMLIDVANPTLQHIFQLQPYILMNIVHSWQSCYPMRFQKINIFNVPTFFNVVVNILKSFMTEKIKNRFHTYSHSLDDCFKDISAEILPIEYDGTDGTIQELKDYWKKLIEENCGWLKNDNDRIE</sequence>
<evidence type="ECO:0000259" key="1">
    <source>
        <dbReference type="PROSITE" id="PS50191"/>
    </source>
</evidence>
<dbReference type="SUPFAM" id="SSF52087">
    <property type="entry name" value="CRAL/TRIO domain"/>
    <property type="match status" value="1"/>
</dbReference>
<dbReference type="PANTHER" id="PTHR10174">
    <property type="entry name" value="ALPHA-TOCOPHEROL TRANSFER PROTEIN-RELATED"/>
    <property type="match status" value="1"/>
</dbReference>
<dbReference type="InterPro" id="IPR011074">
    <property type="entry name" value="CRAL/TRIO_N_dom"/>
</dbReference>
<dbReference type="InterPro" id="IPR036865">
    <property type="entry name" value="CRAL-TRIO_dom_sf"/>
</dbReference>
<accession>A0A6J1QDZ3</accession>
<dbReference type="AlphaFoldDB" id="A0A6J1QDZ3"/>
<dbReference type="Pfam" id="PF00650">
    <property type="entry name" value="CRAL_TRIO"/>
    <property type="match status" value="1"/>
</dbReference>
<dbReference type="OrthoDB" id="6682367at2759"/>